<organism evidence="2 3">
    <name type="scientific">Acaryochloris marina (strain MBIC 11017)</name>
    <dbReference type="NCBI Taxonomy" id="329726"/>
    <lineage>
        <taxon>Bacteria</taxon>
        <taxon>Bacillati</taxon>
        <taxon>Cyanobacteriota</taxon>
        <taxon>Cyanophyceae</taxon>
        <taxon>Acaryochloridales</taxon>
        <taxon>Acaryochloridaceae</taxon>
        <taxon>Acaryochloris</taxon>
    </lineage>
</organism>
<evidence type="ECO:0000259" key="1">
    <source>
        <dbReference type="Pfam" id="PF01526"/>
    </source>
</evidence>
<evidence type="ECO:0000313" key="3">
    <source>
        <dbReference type="Proteomes" id="UP000000268"/>
    </source>
</evidence>
<sequence length="102" mass="11972">MNVVENWNSANDFIFYGKNGDFASNQTAMQELSMLCLHLLQISLVYINTLMIQKVLSEPTWMNRMQEEDLRALTPLFYLHINPYGRFRLNMNERLVIENLAA</sequence>
<dbReference type="HOGENOM" id="CLU_152603_0_0_3"/>
<dbReference type="Proteomes" id="UP000000268">
    <property type="component" value="Plasmid pREB6"/>
</dbReference>
<dbReference type="KEGG" id="amr:AM1_F0001"/>
<keyword evidence="3" id="KW-1185">Reference proteome</keyword>
<keyword evidence="2" id="KW-0614">Plasmid</keyword>
<gene>
    <name evidence="2" type="ordered locus">AM1_F0001</name>
</gene>
<name>A8ZPY4_ACAM1</name>
<reference evidence="2 3" key="1">
    <citation type="journal article" date="2008" name="Proc. Natl. Acad. Sci. U.S.A.">
        <title>Niche adaptation and genome expansion in the chlorophyll d-producing cyanobacterium Acaryochloris marina.</title>
        <authorList>
            <person name="Swingley W.D."/>
            <person name="Chen M."/>
            <person name="Cheung P.C."/>
            <person name="Conrad A.L."/>
            <person name="Dejesa L.C."/>
            <person name="Hao J."/>
            <person name="Honchak B.M."/>
            <person name="Karbach L.E."/>
            <person name="Kurdoglu A."/>
            <person name="Lahiri S."/>
            <person name="Mastrian S.D."/>
            <person name="Miyashita H."/>
            <person name="Page L."/>
            <person name="Ramakrishna P."/>
            <person name="Satoh S."/>
            <person name="Sattley W.M."/>
            <person name="Shimada Y."/>
            <person name="Taylor H.L."/>
            <person name="Tomo T."/>
            <person name="Tsuchiya T."/>
            <person name="Wang Z.T."/>
            <person name="Raymond J."/>
            <person name="Mimuro M."/>
            <person name="Blankenship R.E."/>
            <person name="Touchman J.W."/>
        </authorList>
    </citation>
    <scope>NUCLEOTIDE SEQUENCE [LARGE SCALE GENOMIC DNA]</scope>
    <source>
        <strain evidence="3">MBIC 11017</strain>
        <plasmid evidence="3">Plasmid pREB6</plasmid>
    </source>
</reference>
<dbReference type="Pfam" id="PF01526">
    <property type="entry name" value="DDE_Tnp_Tn3"/>
    <property type="match status" value="1"/>
</dbReference>
<geneLocation type="plasmid" evidence="2 3">
    <name>pREB6</name>
</geneLocation>
<protein>
    <recommendedName>
        <fullName evidence="1">Tn3 transposase DDE domain-containing protein</fullName>
    </recommendedName>
</protein>
<dbReference type="InterPro" id="IPR002513">
    <property type="entry name" value="Tn3_Tnp_DDE_dom"/>
</dbReference>
<dbReference type="EMBL" id="CP000843">
    <property type="protein sequence ID" value="ABW33180.1"/>
    <property type="molecule type" value="Genomic_DNA"/>
</dbReference>
<feature type="domain" description="Tn3 transposase DDE" evidence="1">
    <location>
        <begin position="2"/>
        <end position="87"/>
    </location>
</feature>
<accession>A8ZPY4</accession>
<dbReference type="GO" id="GO:0004803">
    <property type="term" value="F:transposase activity"/>
    <property type="evidence" value="ECO:0007669"/>
    <property type="project" value="InterPro"/>
</dbReference>
<dbReference type="AlphaFoldDB" id="A8ZPY4"/>
<evidence type="ECO:0000313" key="2">
    <source>
        <dbReference type="EMBL" id="ABW33180.1"/>
    </source>
</evidence>
<dbReference type="GO" id="GO:0006313">
    <property type="term" value="P:DNA transposition"/>
    <property type="evidence" value="ECO:0007669"/>
    <property type="project" value="InterPro"/>
</dbReference>
<proteinExistence type="predicted"/>